<name>A0ABQ5K4L1_9EUKA</name>
<keyword evidence="3" id="KW-0378">Hydrolase</keyword>
<dbReference type="CDD" id="cd01087">
    <property type="entry name" value="Prolidase"/>
    <property type="match status" value="1"/>
</dbReference>
<dbReference type="SUPFAM" id="SSF55920">
    <property type="entry name" value="Creatinase/aminopeptidase"/>
    <property type="match status" value="1"/>
</dbReference>
<evidence type="ECO:0000313" key="6">
    <source>
        <dbReference type="EMBL" id="GKT24857.1"/>
    </source>
</evidence>
<keyword evidence="7" id="KW-1185">Reference proteome</keyword>
<dbReference type="InterPro" id="IPR052433">
    <property type="entry name" value="X-Pro_dipept-like"/>
</dbReference>
<dbReference type="InterPro" id="IPR029149">
    <property type="entry name" value="Creatin/AminoP/Spt16_N"/>
</dbReference>
<dbReference type="Pfam" id="PF05195">
    <property type="entry name" value="AMP_N"/>
    <property type="match status" value="1"/>
</dbReference>
<reference evidence="6" key="1">
    <citation type="submission" date="2022-03" db="EMBL/GenBank/DDBJ databases">
        <title>Draft genome sequence of Aduncisulcus paluster, a free-living microaerophilic Fornicata.</title>
        <authorList>
            <person name="Yuyama I."/>
            <person name="Kume K."/>
            <person name="Tamura T."/>
            <person name="Inagaki Y."/>
            <person name="Hashimoto T."/>
        </authorList>
    </citation>
    <scope>NUCLEOTIDE SEQUENCE</scope>
    <source>
        <strain evidence="6">NY0171</strain>
    </source>
</reference>
<dbReference type="Gene3D" id="3.90.230.10">
    <property type="entry name" value="Creatinase/methionine aminopeptidase superfamily"/>
    <property type="match status" value="1"/>
</dbReference>
<proteinExistence type="predicted"/>
<dbReference type="InterPro" id="IPR036005">
    <property type="entry name" value="Creatinase/aminopeptidase-like"/>
</dbReference>
<dbReference type="Gene3D" id="3.40.350.10">
    <property type="entry name" value="Creatinase/prolidase N-terminal domain"/>
    <property type="match status" value="1"/>
</dbReference>
<dbReference type="InterPro" id="IPR007865">
    <property type="entry name" value="Aminopep_P_N"/>
</dbReference>
<dbReference type="EMBL" id="BQXS01012550">
    <property type="protein sequence ID" value="GKT24857.1"/>
    <property type="molecule type" value="Genomic_DNA"/>
</dbReference>
<accession>A0ABQ5K4L1</accession>
<dbReference type="SUPFAM" id="SSF53092">
    <property type="entry name" value="Creatinase/prolidase N-terminal domain"/>
    <property type="match status" value="1"/>
</dbReference>
<dbReference type="Pfam" id="PF00557">
    <property type="entry name" value="Peptidase_M24"/>
    <property type="match status" value="1"/>
</dbReference>
<sequence length="447" mass="50827">MDSLAKTNRSRIFDVLSEGLLFVRGGESTCVYDTDADEVFQQEATFIFVTDFHEPDCFAVLDCYDKKYHLFVPHLPAEYAVWLGEIESLESIQKRTGCDYIHYTEELPTFWKEMPESKRLLITNKFSKGSVGEVPSSFTMTEDADKTIHELRMFKTPEEEGRILESCRILGECFRETIKFATPGRYEYQVDARLRYEGMMRGSRFVSFAAIPATGKSAATLHYIHCKKQLKDGDMFLLDAGVMYKGYASDVTRSFPVNGKFTEKQKELYQVVLDSQMACIEMLKPGVEWRDVHAKSLEMLTKGLLKVGILKSEFSLEEHLKNHTATWFQGHGIGHSMGLAVHDIGAFPEGRGRFSEPGYSSLRMNRILEPGIVVTIEPGCYFVDVVLNDVKKTPEKVKYVNFDKVAEYSAEIGGIRIEDDIIITKDGYKMLTNIPKTVEELEALKSE</sequence>
<dbReference type="Proteomes" id="UP001057375">
    <property type="component" value="Unassembled WGS sequence"/>
</dbReference>
<evidence type="ECO:0000313" key="7">
    <source>
        <dbReference type="Proteomes" id="UP001057375"/>
    </source>
</evidence>
<evidence type="ECO:0000256" key="2">
    <source>
        <dbReference type="ARBA" id="ARBA00022723"/>
    </source>
</evidence>
<dbReference type="PANTHER" id="PTHR43226:SF1">
    <property type="entry name" value="XAA-PRO DIPEPTIDASE"/>
    <property type="match status" value="1"/>
</dbReference>
<dbReference type="InterPro" id="IPR000994">
    <property type="entry name" value="Pept_M24"/>
</dbReference>
<organism evidence="6 7">
    <name type="scientific">Aduncisulcus paluster</name>
    <dbReference type="NCBI Taxonomy" id="2918883"/>
    <lineage>
        <taxon>Eukaryota</taxon>
        <taxon>Metamonada</taxon>
        <taxon>Carpediemonas-like organisms</taxon>
        <taxon>Aduncisulcus</taxon>
    </lineage>
</organism>
<comment type="cofactor">
    <cofactor evidence="1">
        <name>Mn(2+)</name>
        <dbReference type="ChEBI" id="CHEBI:29035"/>
    </cofactor>
</comment>
<feature type="domain" description="Aminopeptidase P N-terminal" evidence="5">
    <location>
        <begin position="1"/>
        <end position="130"/>
    </location>
</feature>
<keyword evidence="2" id="KW-0479">Metal-binding</keyword>
<evidence type="ECO:0000259" key="5">
    <source>
        <dbReference type="SMART" id="SM01011"/>
    </source>
</evidence>
<dbReference type="SMART" id="SM01011">
    <property type="entry name" value="AMP_N"/>
    <property type="match status" value="1"/>
</dbReference>
<gene>
    <name evidence="6" type="ORF">ADUPG1_012864</name>
</gene>
<evidence type="ECO:0000256" key="3">
    <source>
        <dbReference type="ARBA" id="ARBA00022801"/>
    </source>
</evidence>
<keyword evidence="4" id="KW-0464">Manganese</keyword>
<evidence type="ECO:0000256" key="4">
    <source>
        <dbReference type="ARBA" id="ARBA00023211"/>
    </source>
</evidence>
<protein>
    <submittedName>
        <fullName evidence="6">Xaa-Pro dipeptidase</fullName>
    </submittedName>
</protein>
<dbReference type="PANTHER" id="PTHR43226">
    <property type="entry name" value="XAA-PRO AMINOPEPTIDASE 3"/>
    <property type="match status" value="1"/>
</dbReference>
<evidence type="ECO:0000256" key="1">
    <source>
        <dbReference type="ARBA" id="ARBA00001936"/>
    </source>
</evidence>
<comment type="caution">
    <text evidence="6">The sequence shown here is derived from an EMBL/GenBank/DDBJ whole genome shotgun (WGS) entry which is preliminary data.</text>
</comment>